<dbReference type="EMBL" id="PNXQ01000005">
    <property type="protein sequence ID" value="TKH46090.1"/>
    <property type="molecule type" value="Genomic_DNA"/>
</dbReference>
<protein>
    <recommendedName>
        <fullName evidence="1">DUF6985 domain-containing protein</fullName>
    </recommendedName>
</protein>
<dbReference type="Pfam" id="PF22481">
    <property type="entry name" value="DUF6985"/>
    <property type="match status" value="1"/>
</dbReference>
<evidence type="ECO:0000313" key="2">
    <source>
        <dbReference type="EMBL" id="TKH46090.1"/>
    </source>
</evidence>
<dbReference type="AlphaFoldDB" id="A0A4U2Q489"/>
<evidence type="ECO:0000259" key="1">
    <source>
        <dbReference type="Pfam" id="PF22481"/>
    </source>
</evidence>
<proteinExistence type="predicted"/>
<reference evidence="2 3" key="1">
    <citation type="submission" date="2018-01" db="EMBL/GenBank/DDBJ databases">
        <title>Bacillales members from the olive rhizosphere are effective biological control agents against Verticillium dahliae.</title>
        <authorList>
            <person name="Gomez-Lama C."/>
            <person name="Legarda G."/>
            <person name="Ruano-Rosa D."/>
            <person name="Pizarro-Tobias P."/>
            <person name="Valverde-Corredor A."/>
            <person name="Niqui J.L."/>
            <person name="Trivino J.C."/>
            <person name="Roca A."/>
            <person name="Mercado-Blanco J."/>
        </authorList>
    </citation>
    <scope>NUCLEOTIDE SEQUENCE [LARGE SCALE GENOMIC DNA]</scope>
    <source>
        <strain evidence="2 3">PIC167</strain>
    </source>
</reference>
<dbReference type="Proteomes" id="UP000308114">
    <property type="component" value="Unassembled WGS sequence"/>
</dbReference>
<evidence type="ECO:0000313" key="3">
    <source>
        <dbReference type="Proteomes" id="UP000308114"/>
    </source>
</evidence>
<sequence>LFFYHLVVNQQVCYYVDVVEKYRNAYISWGEDPDEYAPYVERLEQLLERLQPVSILVPDSKEKDELYLNFSCSWDREHGLGVHMKQGTPKHIQGAYTLYDLE</sequence>
<dbReference type="InterPro" id="IPR054254">
    <property type="entry name" value="DUF6985"/>
</dbReference>
<dbReference type="RefSeq" id="WP_434784366.1">
    <property type="nucleotide sequence ID" value="NZ_PNXQ01000005.1"/>
</dbReference>
<gene>
    <name evidence="2" type="ORF">C1I60_04500</name>
</gene>
<accession>A0A4U2Q489</accession>
<feature type="domain" description="DUF6985" evidence="1">
    <location>
        <begin position="18"/>
        <end position="89"/>
    </location>
</feature>
<comment type="caution">
    <text evidence="2">The sequence shown here is derived from an EMBL/GenBank/DDBJ whole genome shotgun (WGS) entry which is preliminary data.</text>
</comment>
<feature type="non-terminal residue" evidence="2">
    <location>
        <position position="1"/>
    </location>
</feature>
<organism evidence="2 3">
    <name type="scientific">Paenibacillus terrae</name>
    <dbReference type="NCBI Taxonomy" id="159743"/>
    <lineage>
        <taxon>Bacteria</taxon>
        <taxon>Bacillati</taxon>
        <taxon>Bacillota</taxon>
        <taxon>Bacilli</taxon>
        <taxon>Bacillales</taxon>
        <taxon>Paenibacillaceae</taxon>
        <taxon>Paenibacillus</taxon>
    </lineage>
</organism>
<name>A0A4U2Q489_9BACL</name>